<accession>A0A0E3ZWJ2</accession>
<dbReference type="InterPro" id="IPR007353">
    <property type="entry name" value="DUF421"/>
</dbReference>
<evidence type="ECO:0000256" key="1">
    <source>
        <dbReference type="ARBA" id="ARBA00004651"/>
    </source>
</evidence>
<dbReference type="InterPro" id="IPR023090">
    <property type="entry name" value="UPF0702_alpha/beta_dom_sf"/>
</dbReference>
<dbReference type="Pfam" id="PF04239">
    <property type="entry name" value="DUF421"/>
    <property type="match status" value="1"/>
</dbReference>
<dbReference type="STRING" id="1379870.SD10_13555"/>
<evidence type="ECO:0000256" key="7">
    <source>
        <dbReference type="SAM" id="Phobius"/>
    </source>
</evidence>
<keyword evidence="3" id="KW-1003">Cell membrane</keyword>
<dbReference type="GO" id="GO:0005886">
    <property type="term" value="C:plasma membrane"/>
    <property type="evidence" value="ECO:0007669"/>
    <property type="project" value="UniProtKB-SubCell"/>
</dbReference>
<dbReference type="HOGENOM" id="CLU_089304_0_0_10"/>
<keyword evidence="4 7" id="KW-0812">Transmembrane</keyword>
<dbReference type="OrthoDB" id="6538282at2"/>
<evidence type="ECO:0000256" key="2">
    <source>
        <dbReference type="ARBA" id="ARBA00006448"/>
    </source>
</evidence>
<evidence type="ECO:0000256" key="5">
    <source>
        <dbReference type="ARBA" id="ARBA00022989"/>
    </source>
</evidence>
<evidence type="ECO:0000313" key="10">
    <source>
        <dbReference type="Proteomes" id="UP000033054"/>
    </source>
</evidence>
<dbReference type="PATRIC" id="fig|1379870.5.peg.2946"/>
<evidence type="ECO:0000256" key="6">
    <source>
        <dbReference type="ARBA" id="ARBA00023136"/>
    </source>
</evidence>
<dbReference type="PANTHER" id="PTHR34582">
    <property type="entry name" value="UPF0702 TRANSMEMBRANE PROTEIN YCAP"/>
    <property type="match status" value="1"/>
</dbReference>
<evidence type="ECO:0000256" key="3">
    <source>
        <dbReference type="ARBA" id="ARBA00022475"/>
    </source>
</evidence>
<comment type="similarity">
    <text evidence="2">Belongs to the UPF0702 family.</text>
</comment>
<feature type="transmembrane region" description="Helical" evidence="7">
    <location>
        <begin position="52"/>
        <end position="71"/>
    </location>
</feature>
<organism evidence="9 10">
    <name type="scientific">Spirosoma radiotolerans</name>
    <dbReference type="NCBI Taxonomy" id="1379870"/>
    <lineage>
        <taxon>Bacteria</taxon>
        <taxon>Pseudomonadati</taxon>
        <taxon>Bacteroidota</taxon>
        <taxon>Cytophagia</taxon>
        <taxon>Cytophagales</taxon>
        <taxon>Cytophagaceae</taxon>
        <taxon>Spirosoma</taxon>
    </lineage>
</organism>
<dbReference type="RefSeq" id="WP_046574293.1">
    <property type="nucleotide sequence ID" value="NZ_CP010429.1"/>
</dbReference>
<dbReference type="AlphaFoldDB" id="A0A0E3ZWJ2"/>
<keyword evidence="6 7" id="KW-0472">Membrane</keyword>
<sequence length="234" mass="26245">MNPYELTDWQRILFGEQPPLFLLEVLGRSLVMFCVIFLALRATGKRTVRQLSVIELVLIIGLGSAAGDPMFYDDVGLLPALAVFLIIIISYRLLAKLASKSVKLSDWVEGKAVLIIEEGVFAIAEFAKEDMGQDEFFMELRSAGVEHLGQLRRAYVESSGNISLYYYEDTDVKPGLPVLPELFAKRSAKIEQSGTYSCSFCGHVQHLPSSVLNQVCPRCKRNEWVKALHTRRVT</sequence>
<dbReference type="Proteomes" id="UP000033054">
    <property type="component" value="Chromosome"/>
</dbReference>
<evidence type="ECO:0000256" key="4">
    <source>
        <dbReference type="ARBA" id="ARBA00022692"/>
    </source>
</evidence>
<dbReference type="KEGG" id="srd:SD10_13555"/>
<reference evidence="9 10" key="1">
    <citation type="journal article" date="2014" name="Curr. Microbiol.">
        <title>Spirosoma radiotolerans sp. nov., a gamma-radiation-resistant bacterium isolated from gamma ray-irradiated soil.</title>
        <authorList>
            <person name="Lee J.J."/>
            <person name="Srinivasan S."/>
            <person name="Lim S."/>
            <person name="Joe M."/>
            <person name="Im S."/>
            <person name="Bae S.I."/>
            <person name="Park K.R."/>
            <person name="Han J.H."/>
            <person name="Park S.H."/>
            <person name="Joo B.M."/>
            <person name="Park S.J."/>
            <person name="Kim M.K."/>
        </authorList>
    </citation>
    <scope>NUCLEOTIDE SEQUENCE [LARGE SCALE GENOMIC DNA]</scope>
    <source>
        <strain evidence="9 10">DG5A</strain>
    </source>
</reference>
<keyword evidence="10" id="KW-1185">Reference proteome</keyword>
<keyword evidence="5 7" id="KW-1133">Transmembrane helix</keyword>
<proteinExistence type="inferred from homology"/>
<name>A0A0E3ZWJ2_9BACT</name>
<evidence type="ECO:0000313" key="9">
    <source>
        <dbReference type="EMBL" id="AKD55775.1"/>
    </source>
</evidence>
<protein>
    <recommendedName>
        <fullName evidence="8">YetF C-terminal domain-containing protein</fullName>
    </recommendedName>
</protein>
<dbReference type="PANTHER" id="PTHR34582:SF6">
    <property type="entry name" value="UPF0702 TRANSMEMBRANE PROTEIN YCAP"/>
    <property type="match status" value="1"/>
</dbReference>
<evidence type="ECO:0000259" key="8">
    <source>
        <dbReference type="Pfam" id="PF04239"/>
    </source>
</evidence>
<feature type="transmembrane region" description="Helical" evidence="7">
    <location>
        <begin position="77"/>
        <end position="94"/>
    </location>
</feature>
<dbReference type="EMBL" id="CP010429">
    <property type="protein sequence ID" value="AKD55775.1"/>
    <property type="molecule type" value="Genomic_DNA"/>
</dbReference>
<feature type="transmembrane region" description="Helical" evidence="7">
    <location>
        <begin position="20"/>
        <end position="40"/>
    </location>
</feature>
<dbReference type="Gene3D" id="3.30.240.20">
    <property type="entry name" value="bsu07140 like domains"/>
    <property type="match status" value="1"/>
</dbReference>
<gene>
    <name evidence="9" type="ORF">SD10_13555</name>
</gene>
<comment type="subcellular location">
    <subcellularLocation>
        <location evidence="1">Cell membrane</location>
        <topology evidence="1">Multi-pass membrane protein</topology>
    </subcellularLocation>
</comment>
<feature type="domain" description="YetF C-terminal" evidence="8">
    <location>
        <begin position="100"/>
        <end position="172"/>
    </location>
</feature>